<dbReference type="EMBL" id="NBSK02000004">
    <property type="protein sequence ID" value="KAJ0209563.1"/>
    <property type="molecule type" value="Genomic_DNA"/>
</dbReference>
<sequence length="166" mass="18994">MAKRSLTEESCNDFRGKKRVRLSPAVGTSHGFNDFSFSGDDSDEYEQEECNSSVGSNHRNLEVILLSGDEDDEVESSSSKVDTSIHEDITGDELQETKARITQFRSPAVSENQCGEIELPEKKRKEVEEEEEWNWWVEYGSMIIDNNGFLLGEFRRLDEELYINIA</sequence>
<evidence type="ECO:0000256" key="1">
    <source>
        <dbReference type="SAM" id="MobiDB-lite"/>
    </source>
</evidence>
<accession>A0A9R1VP56</accession>
<proteinExistence type="predicted"/>
<dbReference type="AlphaFoldDB" id="A0A9R1VP56"/>
<evidence type="ECO:0000313" key="2">
    <source>
        <dbReference type="EMBL" id="KAJ0209563.1"/>
    </source>
</evidence>
<dbReference type="Gramene" id="rna-gnl|WGS:NBSK|LSAT_4X17861_mrna">
    <property type="protein sequence ID" value="cds-PLY64366.1"/>
    <property type="gene ID" value="gene-LSAT_4X17861"/>
</dbReference>
<protein>
    <submittedName>
        <fullName evidence="2">Uncharacterized protein</fullName>
    </submittedName>
</protein>
<name>A0A9R1VP56_LACSA</name>
<organism evidence="2 3">
    <name type="scientific">Lactuca sativa</name>
    <name type="common">Garden lettuce</name>
    <dbReference type="NCBI Taxonomy" id="4236"/>
    <lineage>
        <taxon>Eukaryota</taxon>
        <taxon>Viridiplantae</taxon>
        <taxon>Streptophyta</taxon>
        <taxon>Embryophyta</taxon>
        <taxon>Tracheophyta</taxon>
        <taxon>Spermatophyta</taxon>
        <taxon>Magnoliopsida</taxon>
        <taxon>eudicotyledons</taxon>
        <taxon>Gunneridae</taxon>
        <taxon>Pentapetalae</taxon>
        <taxon>asterids</taxon>
        <taxon>campanulids</taxon>
        <taxon>Asterales</taxon>
        <taxon>Asteraceae</taxon>
        <taxon>Cichorioideae</taxon>
        <taxon>Cichorieae</taxon>
        <taxon>Lactucinae</taxon>
        <taxon>Lactuca</taxon>
    </lineage>
</organism>
<feature type="compositionally biased region" description="Low complexity" evidence="1">
    <location>
        <begin position="29"/>
        <end position="39"/>
    </location>
</feature>
<keyword evidence="3" id="KW-1185">Reference proteome</keyword>
<feature type="compositionally biased region" description="Acidic residues" evidence="1">
    <location>
        <begin position="40"/>
        <end position="49"/>
    </location>
</feature>
<dbReference type="Proteomes" id="UP000235145">
    <property type="component" value="Unassembled WGS sequence"/>
</dbReference>
<comment type="caution">
    <text evidence="2">The sequence shown here is derived from an EMBL/GenBank/DDBJ whole genome shotgun (WGS) entry which is preliminary data.</text>
</comment>
<gene>
    <name evidence="2" type="ORF">LSAT_V11C400163990</name>
</gene>
<feature type="region of interest" description="Disordered" evidence="1">
    <location>
        <begin position="69"/>
        <end position="88"/>
    </location>
</feature>
<reference evidence="2 3" key="1">
    <citation type="journal article" date="2017" name="Nat. Commun.">
        <title>Genome assembly with in vitro proximity ligation data and whole-genome triplication in lettuce.</title>
        <authorList>
            <person name="Reyes-Chin-Wo S."/>
            <person name="Wang Z."/>
            <person name="Yang X."/>
            <person name="Kozik A."/>
            <person name="Arikit S."/>
            <person name="Song C."/>
            <person name="Xia L."/>
            <person name="Froenicke L."/>
            <person name="Lavelle D.O."/>
            <person name="Truco M.J."/>
            <person name="Xia R."/>
            <person name="Zhu S."/>
            <person name="Xu C."/>
            <person name="Xu H."/>
            <person name="Xu X."/>
            <person name="Cox K."/>
            <person name="Korf I."/>
            <person name="Meyers B.C."/>
            <person name="Michelmore R.W."/>
        </authorList>
    </citation>
    <scope>NUCLEOTIDE SEQUENCE [LARGE SCALE GENOMIC DNA]</scope>
    <source>
        <strain evidence="3">cv. Salinas</strain>
        <tissue evidence="2">Seedlings</tissue>
    </source>
</reference>
<feature type="region of interest" description="Disordered" evidence="1">
    <location>
        <begin position="23"/>
        <end position="55"/>
    </location>
</feature>
<evidence type="ECO:0000313" key="3">
    <source>
        <dbReference type="Proteomes" id="UP000235145"/>
    </source>
</evidence>